<dbReference type="EMBL" id="UOFV01000159">
    <property type="protein sequence ID" value="VAW98963.1"/>
    <property type="molecule type" value="Genomic_DNA"/>
</dbReference>
<dbReference type="GO" id="GO:0008199">
    <property type="term" value="F:ferric iron binding"/>
    <property type="evidence" value="ECO:0007669"/>
    <property type="project" value="InterPro"/>
</dbReference>
<dbReference type="GO" id="GO:0016226">
    <property type="term" value="P:iron-sulfur cluster assembly"/>
    <property type="evidence" value="ECO:0007669"/>
    <property type="project" value="InterPro"/>
</dbReference>
<dbReference type="NCBIfam" id="TIGR03421">
    <property type="entry name" value="FeS_CyaY"/>
    <property type="match status" value="1"/>
</dbReference>
<dbReference type="PROSITE" id="PS50810">
    <property type="entry name" value="FRATAXIN_2"/>
    <property type="match status" value="1"/>
</dbReference>
<reference evidence="4" key="1">
    <citation type="submission" date="2018-06" db="EMBL/GenBank/DDBJ databases">
        <authorList>
            <person name="Zhirakovskaya E."/>
        </authorList>
    </citation>
    <scope>NUCLEOTIDE SEQUENCE</scope>
</reference>
<name>A0A3B1AGG5_9ZZZZ</name>
<dbReference type="Gene3D" id="3.30.920.10">
    <property type="entry name" value="Frataxin/CyaY"/>
    <property type="match status" value="1"/>
</dbReference>
<organism evidence="4">
    <name type="scientific">hydrothermal vent metagenome</name>
    <dbReference type="NCBI Taxonomy" id="652676"/>
    <lineage>
        <taxon>unclassified sequences</taxon>
        <taxon>metagenomes</taxon>
        <taxon>ecological metagenomes</taxon>
    </lineage>
</organism>
<evidence type="ECO:0000313" key="4">
    <source>
        <dbReference type="EMBL" id="VAW98963.1"/>
    </source>
</evidence>
<dbReference type="SUPFAM" id="SSF55387">
    <property type="entry name" value="Frataxin/Nqo15-like"/>
    <property type="match status" value="1"/>
</dbReference>
<keyword evidence="3" id="KW-0408">Iron</keyword>
<dbReference type="AlphaFoldDB" id="A0A3B1AGG5"/>
<dbReference type="PANTHER" id="PTHR16821:SF2">
    <property type="entry name" value="FRATAXIN, MITOCHONDRIAL"/>
    <property type="match status" value="1"/>
</dbReference>
<proteinExistence type="inferred from homology"/>
<dbReference type="InterPro" id="IPR047584">
    <property type="entry name" value="CyaY"/>
</dbReference>
<comment type="similarity">
    <text evidence="1">Belongs to the frataxin family.</text>
</comment>
<evidence type="ECO:0000256" key="3">
    <source>
        <dbReference type="ARBA" id="ARBA00023004"/>
    </source>
</evidence>
<dbReference type="InterPro" id="IPR020895">
    <property type="entry name" value="Frataxin_CS"/>
</dbReference>
<keyword evidence="2" id="KW-0479">Metal-binding</keyword>
<dbReference type="InterPro" id="IPR002908">
    <property type="entry name" value="Frataxin/CyaY"/>
</dbReference>
<dbReference type="PANTHER" id="PTHR16821">
    <property type="entry name" value="FRATAXIN"/>
    <property type="match status" value="1"/>
</dbReference>
<dbReference type="Pfam" id="PF01491">
    <property type="entry name" value="Frataxin_Cyay"/>
    <property type="match status" value="1"/>
</dbReference>
<evidence type="ECO:0000256" key="1">
    <source>
        <dbReference type="ARBA" id="ARBA00008183"/>
    </source>
</evidence>
<gene>
    <name evidence="4" type="ORF">MNBD_GAMMA19-1408</name>
</gene>
<dbReference type="GO" id="GO:0005737">
    <property type="term" value="C:cytoplasm"/>
    <property type="evidence" value="ECO:0007669"/>
    <property type="project" value="UniProtKB-ARBA"/>
</dbReference>
<dbReference type="InterPro" id="IPR036524">
    <property type="entry name" value="Frataxin/CyaY_sf"/>
</dbReference>
<dbReference type="PROSITE" id="PS01344">
    <property type="entry name" value="FRATAXIN_1"/>
    <property type="match status" value="1"/>
</dbReference>
<dbReference type="HAMAP" id="MF_00142">
    <property type="entry name" value="CyaY"/>
    <property type="match status" value="1"/>
</dbReference>
<accession>A0A3B1AGG5</accession>
<dbReference type="SMART" id="SM01219">
    <property type="entry name" value="Frataxin_Cyay"/>
    <property type="match status" value="1"/>
</dbReference>
<evidence type="ECO:0000256" key="2">
    <source>
        <dbReference type="ARBA" id="ARBA00022723"/>
    </source>
</evidence>
<sequence>MNAGEFSQKVDDTLSAIEDALDISDAELDWDFAGGILTIECDNGSQVIINRQTPTQQIWVAARSGGFHFDYHADEGCWKQDGLELFALLNKSLSEQSGETVKLVANA</sequence>
<protein>
    <submittedName>
        <fullName evidence="4">Frataxin homolog CyaY, facilitates Fe-S cluster assembly, interacts with IscS</fullName>
    </submittedName>
</protein>